<dbReference type="PANTHER" id="PTHR45913:SF21">
    <property type="entry name" value="DUF4371 DOMAIN-CONTAINING PROTEIN"/>
    <property type="match status" value="1"/>
</dbReference>
<accession>A0ABQ9HIS5</accession>
<sequence>MKDKFKEGSLVQFHNLLPEENYPKIKDFALSFLCEKTFSLLKFTKSKYRGILCDQHLGDILLIQQTELEPQFDTILASKSKFHTSHKWT</sequence>
<comment type="caution">
    <text evidence="1">The sequence shown here is derived from an EMBL/GenBank/DDBJ whole genome shotgun (WGS) entry which is preliminary data.</text>
</comment>
<reference evidence="1 2" key="1">
    <citation type="submission" date="2023-02" db="EMBL/GenBank/DDBJ databases">
        <title>LHISI_Scaffold_Assembly.</title>
        <authorList>
            <person name="Stuart O.P."/>
            <person name="Cleave R."/>
            <person name="Magrath M.J.L."/>
            <person name="Mikheyev A.S."/>
        </authorList>
    </citation>
    <scope>NUCLEOTIDE SEQUENCE [LARGE SCALE GENOMIC DNA]</scope>
    <source>
        <strain evidence="1">Daus_M_001</strain>
        <tissue evidence="1">Leg muscle</tissue>
    </source>
</reference>
<dbReference type="EMBL" id="JARBHB010000005">
    <property type="protein sequence ID" value="KAJ8884234.1"/>
    <property type="molecule type" value="Genomic_DNA"/>
</dbReference>
<proteinExistence type="predicted"/>
<organism evidence="1 2">
    <name type="scientific">Dryococelus australis</name>
    <dbReference type="NCBI Taxonomy" id="614101"/>
    <lineage>
        <taxon>Eukaryota</taxon>
        <taxon>Metazoa</taxon>
        <taxon>Ecdysozoa</taxon>
        <taxon>Arthropoda</taxon>
        <taxon>Hexapoda</taxon>
        <taxon>Insecta</taxon>
        <taxon>Pterygota</taxon>
        <taxon>Neoptera</taxon>
        <taxon>Polyneoptera</taxon>
        <taxon>Phasmatodea</taxon>
        <taxon>Verophasmatodea</taxon>
        <taxon>Anareolatae</taxon>
        <taxon>Phasmatidae</taxon>
        <taxon>Eurycanthinae</taxon>
        <taxon>Dryococelus</taxon>
    </lineage>
</organism>
<evidence type="ECO:0000313" key="2">
    <source>
        <dbReference type="Proteomes" id="UP001159363"/>
    </source>
</evidence>
<dbReference type="PANTHER" id="PTHR45913">
    <property type="entry name" value="EPM2A-INTERACTING PROTEIN 1"/>
    <property type="match status" value="1"/>
</dbReference>
<name>A0ABQ9HIS5_9NEOP</name>
<evidence type="ECO:0000313" key="1">
    <source>
        <dbReference type="EMBL" id="KAJ8884234.1"/>
    </source>
</evidence>
<dbReference type="Proteomes" id="UP001159363">
    <property type="component" value="Chromosome 4"/>
</dbReference>
<keyword evidence="2" id="KW-1185">Reference proteome</keyword>
<protein>
    <submittedName>
        <fullName evidence="1">Uncharacterized protein</fullName>
    </submittedName>
</protein>
<gene>
    <name evidence="1" type="ORF">PR048_016091</name>
</gene>